<dbReference type="EMBL" id="CP115965">
    <property type="protein sequence ID" value="WZW98420.1"/>
    <property type="molecule type" value="Genomic_DNA"/>
</dbReference>
<dbReference type="InterPro" id="IPR004147">
    <property type="entry name" value="ABC1_dom"/>
</dbReference>
<name>A0ABZ3C9J1_9ACTN</name>
<accession>A0ABZ3C9J1</accession>
<organism evidence="4 5">
    <name type="scientific">Propioniciclava soli</name>
    <dbReference type="NCBI Taxonomy" id="2775081"/>
    <lineage>
        <taxon>Bacteria</taxon>
        <taxon>Bacillati</taxon>
        <taxon>Actinomycetota</taxon>
        <taxon>Actinomycetes</taxon>
        <taxon>Propionibacteriales</taxon>
        <taxon>Propionibacteriaceae</taxon>
        <taxon>Propioniciclava</taxon>
    </lineage>
</organism>
<dbReference type="RefSeq" id="WP_232547038.1">
    <property type="nucleotide sequence ID" value="NZ_CP115965.1"/>
</dbReference>
<sequence>MEWLAMLAALVDVTIWTVLFFGLTWLVAQTVRRVLGVRVGWPRTIAVCGIAILVLVGVMGDVITSQPREGAVGAGTLAHLGVLVLWAFAASAAVLLMAEIVVPTGAIPPVRAWLLGWRRRTARARRYHQITMIAARHGLGAPLRGLRPARRDDELAASLRRALQEGGVTFVKLGQMLSTRSDLLPEPFVRELSHLTNRAEPEPWDVRAVVADELGRPIQEVFSSVETEPLASASVAQVHAATLADGRPVVVKVQRPGAIAQVAADLDLLDQVTRSLDRNAGWARAIGLNDLARGFAASLTEELDYRVEVDNMAAVRASLAARGVRVPWVADAFCSSRLIVMERFDGTPVAQASNLIAGLDAGVRTAAAQRLLDAVLGQIVGDGVFHADLHAGNVVIWPDGSVGLLDFGSVGRLDAVSRRTLGMLLWAIDADDPVSATDALLELLDRPDGLDERALQREIGTLMTRVRGGLGSGGSLKVFGDLLSLVVRHGFRVPPAIAAALRSLGALEGTLRLIDPHLDLVAAAREAGRDVLGDLSAERVRAELTQRALHLLPLLDHLPRRVAKITEDLERGRLTTHVRVLSDPDDRGFLLGLAQQVVAAVLAAAAVLGGILLATAPGGVQLGSGVGLYPVLGSLLAFAGFVLALRCVALVFGPRH</sequence>
<evidence type="ECO:0000313" key="5">
    <source>
        <dbReference type="Proteomes" id="UP001434337"/>
    </source>
</evidence>
<dbReference type="PANTHER" id="PTHR10566">
    <property type="entry name" value="CHAPERONE-ACTIVITY OF BC1 COMPLEX CABC1 -RELATED"/>
    <property type="match status" value="1"/>
</dbReference>
<proteinExistence type="inferred from homology"/>
<feature type="transmembrane region" description="Helical" evidence="2">
    <location>
        <begin position="628"/>
        <end position="652"/>
    </location>
</feature>
<evidence type="ECO:0000313" key="4">
    <source>
        <dbReference type="EMBL" id="WZW98420.1"/>
    </source>
</evidence>
<evidence type="ECO:0000256" key="1">
    <source>
        <dbReference type="ARBA" id="ARBA00009670"/>
    </source>
</evidence>
<keyword evidence="2" id="KW-0812">Transmembrane</keyword>
<evidence type="ECO:0000259" key="3">
    <source>
        <dbReference type="Pfam" id="PF03109"/>
    </source>
</evidence>
<dbReference type="Proteomes" id="UP001434337">
    <property type="component" value="Chromosome"/>
</dbReference>
<feature type="transmembrane region" description="Helical" evidence="2">
    <location>
        <begin position="6"/>
        <end position="28"/>
    </location>
</feature>
<keyword evidence="5" id="KW-1185">Reference proteome</keyword>
<reference evidence="4 5" key="1">
    <citation type="journal article" date="2023" name="Environ Microbiome">
        <title>A coral-associated actinobacterium mitigates coral bleaching under heat stress.</title>
        <authorList>
            <person name="Li J."/>
            <person name="Zou Y."/>
            <person name="Li Q."/>
            <person name="Zhang J."/>
            <person name="Bourne D.G."/>
            <person name="Lyu Y."/>
            <person name="Liu C."/>
            <person name="Zhang S."/>
        </authorList>
    </citation>
    <scope>NUCLEOTIDE SEQUENCE [LARGE SCALE GENOMIC DNA]</scope>
    <source>
        <strain evidence="4 5">SCSIO 13291</strain>
    </source>
</reference>
<dbReference type="InterPro" id="IPR011009">
    <property type="entry name" value="Kinase-like_dom_sf"/>
</dbReference>
<dbReference type="PANTHER" id="PTHR10566:SF113">
    <property type="entry name" value="PROTEIN ACTIVITY OF BC1 COMPLEX KINASE 7, CHLOROPLASTIC"/>
    <property type="match status" value="1"/>
</dbReference>
<evidence type="ECO:0000256" key="2">
    <source>
        <dbReference type="SAM" id="Phobius"/>
    </source>
</evidence>
<keyword evidence="2" id="KW-0472">Membrane</keyword>
<protein>
    <submittedName>
        <fullName evidence="4">AarF/UbiB family protein</fullName>
    </submittedName>
</protein>
<comment type="similarity">
    <text evidence="1">Belongs to the protein kinase superfamily. ADCK protein kinase family.</text>
</comment>
<dbReference type="InterPro" id="IPR050154">
    <property type="entry name" value="UbiB_kinase"/>
</dbReference>
<feature type="domain" description="ABC1 atypical kinase-like" evidence="3">
    <location>
        <begin position="198"/>
        <end position="428"/>
    </location>
</feature>
<keyword evidence="2" id="KW-1133">Transmembrane helix</keyword>
<feature type="transmembrane region" description="Helical" evidence="2">
    <location>
        <begin position="40"/>
        <end position="60"/>
    </location>
</feature>
<dbReference type="SUPFAM" id="SSF56112">
    <property type="entry name" value="Protein kinase-like (PK-like)"/>
    <property type="match status" value="1"/>
</dbReference>
<dbReference type="CDD" id="cd05121">
    <property type="entry name" value="ABC1_ADCK3-like"/>
    <property type="match status" value="1"/>
</dbReference>
<dbReference type="Pfam" id="PF03109">
    <property type="entry name" value="ABC1"/>
    <property type="match status" value="1"/>
</dbReference>
<gene>
    <name evidence="4" type="ORF">PCC79_16260</name>
</gene>
<feature type="transmembrane region" description="Helical" evidence="2">
    <location>
        <begin position="597"/>
        <end position="616"/>
    </location>
</feature>